<dbReference type="CDD" id="cd02440">
    <property type="entry name" value="AdoMet_MTases"/>
    <property type="match status" value="1"/>
</dbReference>
<dbReference type="eggNOG" id="COG0742">
    <property type="taxonomic scope" value="Bacteria"/>
</dbReference>
<evidence type="ECO:0000256" key="2">
    <source>
        <dbReference type="ARBA" id="ARBA00022679"/>
    </source>
</evidence>
<dbReference type="InterPro" id="IPR002052">
    <property type="entry name" value="DNA_methylase_N6_adenine_CS"/>
</dbReference>
<dbReference type="PIRSF" id="PIRSF004553">
    <property type="entry name" value="CHP00095"/>
    <property type="match status" value="1"/>
</dbReference>
<dbReference type="InterPro" id="IPR004398">
    <property type="entry name" value="RNA_MeTrfase_RsmD"/>
</dbReference>
<evidence type="ECO:0000313" key="3">
    <source>
        <dbReference type="EMBL" id="KFF30533.1"/>
    </source>
</evidence>
<comment type="caution">
    <text evidence="3">The sequence shown here is derived from an EMBL/GenBank/DDBJ whole genome shotgun (WGS) entry which is preliminary data.</text>
</comment>
<dbReference type="AlphaFoldDB" id="A0A086BNL9"/>
<dbReference type="GO" id="GO:0003676">
    <property type="term" value="F:nucleic acid binding"/>
    <property type="evidence" value="ECO:0007669"/>
    <property type="project" value="InterPro"/>
</dbReference>
<dbReference type="OrthoDB" id="9803017at2"/>
<evidence type="ECO:0000313" key="4">
    <source>
        <dbReference type="Proteomes" id="UP000028730"/>
    </source>
</evidence>
<keyword evidence="2 3" id="KW-0808">Transferase</keyword>
<reference evidence="3 4" key="1">
    <citation type="journal article" date="2014" name="Appl. Environ. Microbiol.">
        <title>Genomic encyclopedia of type strains of the genus Bifidobacterium.</title>
        <authorList>
            <person name="Milani C."/>
            <person name="Lugli G.A."/>
            <person name="Duranti S."/>
            <person name="Turroni F."/>
            <person name="Bottacini F."/>
            <person name="Mangifesta M."/>
            <person name="Sanchez B."/>
            <person name="Viappiani A."/>
            <person name="Mancabelli L."/>
            <person name="Taminiau B."/>
            <person name="Delcenserie V."/>
            <person name="Barrangou R."/>
            <person name="Margolles A."/>
            <person name="van Sinderen D."/>
            <person name="Ventura M."/>
        </authorList>
    </citation>
    <scope>NUCLEOTIDE SEQUENCE [LARGE SCALE GENOMIC DNA]</scope>
    <source>
        <strain evidence="3 4">DSM 19703</strain>
    </source>
</reference>
<dbReference type="PANTHER" id="PTHR43542">
    <property type="entry name" value="METHYLTRANSFERASE"/>
    <property type="match status" value="1"/>
</dbReference>
<organism evidence="3 4">
    <name type="scientific">Bifidobacterium bombi DSM 19703</name>
    <dbReference type="NCBI Taxonomy" id="1341695"/>
    <lineage>
        <taxon>Bacteria</taxon>
        <taxon>Bacillati</taxon>
        <taxon>Actinomycetota</taxon>
        <taxon>Actinomycetes</taxon>
        <taxon>Bifidobacteriales</taxon>
        <taxon>Bifidobacteriaceae</taxon>
        <taxon>Bifidobacterium</taxon>
    </lineage>
</organism>
<dbReference type="PROSITE" id="PS00092">
    <property type="entry name" value="N6_MTASE"/>
    <property type="match status" value="1"/>
</dbReference>
<keyword evidence="1 3" id="KW-0489">Methyltransferase</keyword>
<dbReference type="EC" id="2.1.1.171" evidence="3"/>
<dbReference type="Gene3D" id="3.40.50.150">
    <property type="entry name" value="Vaccinia Virus protein VP39"/>
    <property type="match status" value="1"/>
</dbReference>
<dbReference type="RefSeq" id="WP_044087622.1">
    <property type="nucleotide sequence ID" value="NZ_ATLK01000002.1"/>
</dbReference>
<dbReference type="InterPro" id="IPR029063">
    <property type="entry name" value="SAM-dependent_MTases_sf"/>
</dbReference>
<dbReference type="PANTHER" id="PTHR43542:SF1">
    <property type="entry name" value="METHYLTRANSFERASE"/>
    <property type="match status" value="1"/>
</dbReference>
<dbReference type="Proteomes" id="UP000028730">
    <property type="component" value="Unassembled WGS sequence"/>
</dbReference>
<gene>
    <name evidence="3" type="ORF">BBOMB_1388</name>
</gene>
<evidence type="ECO:0000256" key="1">
    <source>
        <dbReference type="ARBA" id="ARBA00022603"/>
    </source>
</evidence>
<dbReference type="EMBL" id="ATLK01000002">
    <property type="protein sequence ID" value="KFF30533.1"/>
    <property type="molecule type" value="Genomic_DNA"/>
</dbReference>
<name>A0A086BNL9_9BIFI</name>
<protein>
    <submittedName>
        <fullName evidence="3">Methyltransferase</fullName>
        <ecNumber evidence="3">2.1.1.171</ecNumber>
    </submittedName>
</protein>
<accession>A0A086BNL9</accession>
<dbReference type="STRING" id="1341695.BBOMB_1388"/>
<keyword evidence="4" id="KW-1185">Reference proteome</keyword>
<sequence>MRIISGRFKGFQLPPAKPGTRPTTDRTKEAMFSRLDALGVLDGARVLDLFAGTGALGIEALSRGANELLAVESAGPAAVELTRTLKSLTMQRSWDPSAMHARVMRKRAERFAAGYHGPAFDLILADPPYAFSTEACNALIIDLTDSPAVNEETIMLFERSVRSQALEAPKRWTIDDCREYGETKVFTFSVL</sequence>
<dbReference type="Pfam" id="PF03602">
    <property type="entry name" value="Cons_hypoth95"/>
    <property type="match status" value="1"/>
</dbReference>
<dbReference type="SUPFAM" id="SSF53335">
    <property type="entry name" value="S-adenosyl-L-methionine-dependent methyltransferases"/>
    <property type="match status" value="1"/>
</dbReference>
<dbReference type="GO" id="GO:0052913">
    <property type="term" value="F:16S rRNA (guanine(966)-N(2))-methyltransferase activity"/>
    <property type="evidence" value="ECO:0007669"/>
    <property type="project" value="UniProtKB-EC"/>
</dbReference>
<proteinExistence type="predicted"/>